<dbReference type="PANTHER" id="PTHR43798">
    <property type="entry name" value="MONOACYLGLYCEROL LIPASE"/>
    <property type="match status" value="1"/>
</dbReference>
<dbReference type="Gene3D" id="3.40.50.1820">
    <property type="entry name" value="alpha/beta hydrolase"/>
    <property type="match status" value="1"/>
</dbReference>
<dbReference type="PROSITE" id="PS51318">
    <property type="entry name" value="TAT"/>
    <property type="match status" value="1"/>
</dbReference>
<dbReference type="InterPro" id="IPR029058">
    <property type="entry name" value="AB_hydrolase_fold"/>
</dbReference>
<dbReference type="InterPro" id="IPR006311">
    <property type="entry name" value="TAT_signal"/>
</dbReference>
<dbReference type="GO" id="GO:0016787">
    <property type="term" value="F:hydrolase activity"/>
    <property type="evidence" value="ECO:0007669"/>
    <property type="project" value="UniProtKB-KW"/>
</dbReference>
<dbReference type="EMBL" id="CP041238">
    <property type="protein sequence ID" value="QLL62232.1"/>
    <property type="molecule type" value="Genomic_DNA"/>
</dbReference>
<evidence type="ECO:0000313" key="2">
    <source>
        <dbReference type="EMBL" id="QLL62232.1"/>
    </source>
</evidence>
<keyword evidence="3" id="KW-1185">Reference proteome</keyword>
<dbReference type="InterPro" id="IPR050266">
    <property type="entry name" value="AB_hydrolase_sf"/>
</dbReference>
<evidence type="ECO:0000256" key="1">
    <source>
        <dbReference type="ARBA" id="ARBA00022801"/>
    </source>
</evidence>
<proteinExistence type="predicted"/>
<dbReference type="RefSeq" id="WP_180938141.1">
    <property type="nucleotide sequence ID" value="NZ_CP041238.1"/>
</dbReference>
<dbReference type="KEGG" id="emx:FKV68_12655"/>
<organism evidence="2 3">
    <name type="scientific">Sinorhizobium mexicanum</name>
    <dbReference type="NCBI Taxonomy" id="375549"/>
    <lineage>
        <taxon>Bacteria</taxon>
        <taxon>Pseudomonadati</taxon>
        <taxon>Pseudomonadota</taxon>
        <taxon>Alphaproteobacteria</taxon>
        <taxon>Hyphomicrobiales</taxon>
        <taxon>Rhizobiaceae</taxon>
        <taxon>Sinorhizobium/Ensifer group</taxon>
        <taxon>Sinorhizobium</taxon>
    </lineage>
</organism>
<keyword evidence="1 2" id="KW-0378">Hydrolase</keyword>
<dbReference type="GO" id="GO:0016020">
    <property type="term" value="C:membrane"/>
    <property type="evidence" value="ECO:0007669"/>
    <property type="project" value="TreeGrafter"/>
</dbReference>
<accession>A0A859QDF3</accession>
<dbReference type="PANTHER" id="PTHR43798:SF31">
    <property type="entry name" value="AB HYDROLASE SUPERFAMILY PROTEIN YCLE"/>
    <property type="match status" value="1"/>
</dbReference>
<name>A0A859QDF3_9HYPH</name>
<dbReference type="Pfam" id="PF00561">
    <property type="entry name" value="Abhydrolase_1"/>
    <property type="match status" value="1"/>
</dbReference>
<dbReference type="SUPFAM" id="SSF53474">
    <property type="entry name" value="alpha/beta-Hydrolases"/>
    <property type="match status" value="1"/>
</dbReference>
<reference evidence="2 3" key="1">
    <citation type="submission" date="2019-06" db="EMBL/GenBank/DDBJ databases">
        <title>Complete genome sequence of Ensifer mexicanus ITTG R7 isolated from nodules of Acacia angustissima (Mill.) Kuntze.</title>
        <authorList>
            <person name="Rincon-Rosales R."/>
            <person name="Rogel M.A."/>
            <person name="Guerrero G."/>
            <person name="Rincon-Molina C.I."/>
            <person name="Lopez-Lopez A."/>
            <person name="Martinez-Romero E."/>
        </authorList>
    </citation>
    <scope>NUCLEOTIDE SEQUENCE [LARGE SCALE GENOMIC DNA]</scope>
    <source>
        <strain evidence="2 3">ITTG R7</strain>
    </source>
</reference>
<dbReference type="Proteomes" id="UP000510721">
    <property type="component" value="Chromosome"/>
</dbReference>
<gene>
    <name evidence="2" type="ORF">FKV68_12655</name>
</gene>
<evidence type="ECO:0000313" key="3">
    <source>
        <dbReference type="Proteomes" id="UP000510721"/>
    </source>
</evidence>
<dbReference type="AlphaFoldDB" id="A0A859QDF3"/>
<dbReference type="PRINTS" id="PR00111">
    <property type="entry name" value="ABHYDROLASE"/>
</dbReference>
<dbReference type="InterPro" id="IPR000073">
    <property type="entry name" value="AB_hydrolase_1"/>
</dbReference>
<protein>
    <submittedName>
        <fullName evidence="2">Alpha/beta hydrolase</fullName>
    </submittedName>
</protein>
<sequence>MNHSRRTFLAGAAGLATLAIEAAHAARQAHAASAGSAAPRSKADGAPAAAREPFVVRSADGVMLTGEAQGDSQAPEVLFIHGLRQSRLSWEKQFADPALAGFRMASFDLRGHGDSDKPTALDAYSDADRWADDVAAVIAAAKLRRPVLVGWSLGGFVAGAYLRKYGGSAVAGVNLVDAVTRLSPDLLTEEAATFTGTCTSHDLAERTAATADFLAACFHRPPTAVEMQRMLVINGMTARAVNEGFIKTATTDLEPVFNAFAGPILLTHGVHDRLVRVAMSERIKSIHANSRLSLFSDSGHSPFYEEPVQYGQELAAFVQAANRG</sequence>